<accession>A0A1H6N2U4</accession>
<sequence length="236" mass="27644">MKRVFSAINKHKKNTLCHKLFKDIHTINQADVIEKMHIWAPLFVHLSMTFRDINQMFYFSKDPKNNMQKAINAHAEIDSTHWDMLKGDLKTLGLYNNIKNYGDAMNMIWLDSGAPIRNYMYHAIARAQMCGDNVFLKIAALESGETTVKIFFNTTKYVAELYEKETGEKLHYFGDQHIDSEVDNAIDLSIFEQEELDDETWNKSLHIIDAHFDEFQKFLDYKYSITFPEKVNLKEG</sequence>
<reference evidence="2" key="1">
    <citation type="submission" date="2016-06" db="EMBL/GenBank/DDBJ databases">
        <authorList>
            <person name="Petersen J."/>
            <person name="Sayavedra L."/>
        </authorList>
    </citation>
    <scope>NUCLEOTIDE SEQUENCE [LARGE SCALE GENOMIC DNA]</scope>
    <source>
        <strain evidence="2">BazSymA</strain>
    </source>
</reference>
<evidence type="ECO:0000313" key="1">
    <source>
        <dbReference type="EMBL" id="SEI05680.1"/>
    </source>
</evidence>
<protein>
    <submittedName>
        <fullName evidence="1">Uncharacterized protein</fullName>
    </submittedName>
</protein>
<dbReference type="Proteomes" id="UP000198988">
    <property type="component" value="Unassembled WGS sequence"/>
</dbReference>
<dbReference type="RefSeq" id="WP_090718566.1">
    <property type="nucleotide sequence ID" value="NZ_CAESAP020000256.1"/>
</dbReference>
<dbReference type="AlphaFoldDB" id="A0A1H6N2U4"/>
<proteinExistence type="predicted"/>
<dbReference type="EMBL" id="CDSC02000511">
    <property type="protein sequence ID" value="SEI05680.1"/>
    <property type="molecule type" value="Genomic_DNA"/>
</dbReference>
<gene>
    <name evidence="1" type="ORF">BAZSYMA_ACONTIG16861_2</name>
</gene>
<evidence type="ECO:0000313" key="2">
    <source>
        <dbReference type="Proteomes" id="UP000198988"/>
    </source>
</evidence>
<name>A0A1H6N2U4_9GAMM</name>
<organism evidence="1 2">
    <name type="scientific">Bathymodiolus azoricus thioautotrophic gill symbiont</name>
    <dbReference type="NCBI Taxonomy" id="235205"/>
    <lineage>
        <taxon>Bacteria</taxon>
        <taxon>Pseudomonadati</taxon>
        <taxon>Pseudomonadota</taxon>
        <taxon>Gammaproteobacteria</taxon>
        <taxon>sulfur-oxidizing symbionts</taxon>
    </lineage>
</organism>
<dbReference type="OrthoDB" id="6693353at2"/>